<gene>
    <name evidence="2" type="ORF">FZC76_11665</name>
</gene>
<name>A0A5D4T096_9BACI</name>
<organism evidence="2 3">
    <name type="scientific">Sutcliffiella horikoshii</name>
    <dbReference type="NCBI Taxonomy" id="79883"/>
    <lineage>
        <taxon>Bacteria</taxon>
        <taxon>Bacillati</taxon>
        <taxon>Bacillota</taxon>
        <taxon>Bacilli</taxon>
        <taxon>Bacillales</taxon>
        <taxon>Bacillaceae</taxon>
        <taxon>Sutcliffiella</taxon>
    </lineage>
</organism>
<comment type="caution">
    <text evidence="2">The sequence shown here is derived from an EMBL/GenBank/DDBJ whole genome shotgun (WGS) entry which is preliminary data.</text>
</comment>
<dbReference type="InterPro" id="IPR014617">
    <property type="entry name" value="YphA_Bacsu"/>
</dbReference>
<proteinExistence type="predicted"/>
<sequence>MEITGQYFYFIGWIGWIIVTFFFPKSVVRTFMSILILVVIAGSTTTVQMFGFTVTASFLVLAVIAFILLVKSLKQRYILHYLSICTIALAYVCFILFEIYDPVWIFLDRTWLLSVIILYLSLLLFKTKRERFVFMLTGVLFGEVLRSIVMDRIFSYSVIGTFEFLAVLALSSAGMATWMMFETLTIQLDSIIQKRVRERQG</sequence>
<dbReference type="Proteomes" id="UP000322524">
    <property type="component" value="Unassembled WGS sequence"/>
</dbReference>
<keyword evidence="1" id="KW-0812">Transmembrane</keyword>
<feature type="transmembrane region" description="Helical" evidence="1">
    <location>
        <begin position="156"/>
        <end position="181"/>
    </location>
</feature>
<feature type="transmembrane region" description="Helical" evidence="1">
    <location>
        <begin position="77"/>
        <end position="97"/>
    </location>
</feature>
<dbReference type="RefSeq" id="WP_148988348.1">
    <property type="nucleotide sequence ID" value="NZ_VTEV01000004.1"/>
</dbReference>
<evidence type="ECO:0000313" key="2">
    <source>
        <dbReference type="EMBL" id="TYS68381.1"/>
    </source>
</evidence>
<dbReference type="AlphaFoldDB" id="A0A5D4T096"/>
<evidence type="ECO:0000313" key="3">
    <source>
        <dbReference type="Proteomes" id="UP000322524"/>
    </source>
</evidence>
<protein>
    <submittedName>
        <fullName evidence="2">Uncharacterized protein</fullName>
    </submittedName>
</protein>
<dbReference type="EMBL" id="VTEV01000004">
    <property type="protein sequence ID" value="TYS68381.1"/>
    <property type="molecule type" value="Genomic_DNA"/>
</dbReference>
<dbReference type="PIRSF" id="PIRSF036710">
    <property type="entry name" value="YphA_Bacsu"/>
    <property type="match status" value="1"/>
</dbReference>
<feature type="transmembrane region" description="Helical" evidence="1">
    <location>
        <begin position="132"/>
        <end position="150"/>
    </location>
</feature>
<dbReference type="OrthoDB" id="2965169at2"/>
<feature type="transmembrane region" description="Helical" evidence="1">
    <location>
        <begin position="6"/>
        <end position="23"/>
    </location>
</feature>
<reference evidence="2 3" key="1">
    <citation type="submission" date="2019-08" db="EMBL/GenBank/DDBJ databases">
        <title>Bacillus genomes from the desert of Cuatro Cienegas, Coahuila.</title>
        <authorList>
            <person name="Olmedo-Alvarez G."/>
        </authorList>
    </citation>
    <scope>NUCLEOTIDE SEQUENCE [LARGE SCALE GENOMIC DNA]</scope>
    <source>
        <strain evidence="2 3">CH28_1T</strain>
    </source>
</reference>
<keyword evidence="1" id="KW-0472">Membrane</keyword>
<dbReference type="Pfam" id="PF24124">
    <property type="entry name" value="YphA"/>
    <property type="match status" value="1"/>
</dbReference>
<accession>A0A5D4T096</accession>
<feature type="transmembrane region" description="Helical" evidence="1">
    <location>
        <begin position="52"/>
        <end position="70"/>
    </location>
</feature>
<keyword evidence="1" id="KW-1133">Transmembrane helix</keyword>
<feature type="transmembrane region" description="Helical" evidence="1">
    <location>
        <begin position="103"/>
        <end position="125"/>
    </location>
</feature>
<evidence type="ECO:0000256" key="1">
    <source>
        <dbReference type="SAM" id="Phobius"/>
    </source>
</evidence>